<dbReference type="EMBL" id="OB669617">
    <property type="protein sequence ID" value="CAD7234725.1"/>
    <property type="molecule type" value="Genomic_DNA"/>
</dbReference>
<dbReference type="AlphaFoldDB" id="A0A7R8ZRX6"/>
<dbReference type="InterPro" id="IPR020891">
    <property type="entry name" value="UPF0758_CS"/>
</dbReference>
<gene>
    <name evidence="1" type="ORF">CTOB1V02_LOCUS12541</name>
</gene>
<evidence type="ECO:0000313" key="1">
    <source>
        <dbReference type="EMBL" id="CAD7234725.1"/>
    </source>
</evidence>
<sequence length="221" mass="24694">MTEVLEARNPYGHLTQIPAPDRLYSDPERHSDVTLLETVAGIDVLDFASILDGLGRTVDRLRHSNEEHDQAARQRINAAFELVRRYYDDRLKSGDEAIRQPEQAASLFLRRISYRRREVVSCALLTTRHQLIEIINVFHGTIDGCPAYPREIVTLALRANAAAVILGHNHPSGDPEPSNADVQITKDIATALKTVNVRLIDHVVVAGEKWVSLALRGKIPD</sequence>
<reference evidence="1" key="1">
    <citation type="submission" date="2020-11" db="EMBL/GenBank/DDBJ databases">
        <authorList>
            <person name="Tran Van P."/>
        </authorList>
    </citation>
    <scope>NUCLEOTIDE SEQUENCE</scope>
</reference>
<dbReference type="Pfam" id="PF04002">
    <property type="entry name" value="RadC"/>
    <property type="match status" value="1"/>
</dbReference>
<dbReference type="PROSITE" id="PS50249">
    <property type="entry name" value="MPN"/>
    <property type="match status" value="1"/>
</dbReference>
<dbReference type="PANTHER" id="PTHR30471">
    <property type="entry name" value="DNA REPAIR PROTEIN RADC"/>
    <property type="match status" value="1"/>
</dbReference>
<dbReference type="PANTHER" id="PTHR30471:SF3">
    <property type="entry name" value="UPF0758 PROTEIN YEES-RELATED"/>
    <property type="match status" value="1"/>
</dbReference>
<dbReference type="InterPro" id="IPR025657">
    <property type="entry name" value="RadC_JAB"/>
</dbReference>
<organism evidence="1">
    <name type="scientific">Cyprideis torosa</name>
    <dbReference type="NCBI Taxonomy" id="163714"/>
    <lineage>
        <taxon>Eukaryota</taxon>
        <taxon>Metazoa</taxon>
        <taxon>Ecdysozoa</taxon>
        <taxon>Arthropoda</taxon>
        <taxon>Crustacea</taxon>
        <taxon>Oligostraca</taxon>
        <taxon>Ostracoda</taxon>
        <taxon>Podocopa</taxon>
        <taxon>Podocopida</taxon>
        <taxon>Cytherocopina</taxon>
        <taxon>Cytheroidea</taxon>
        <taxon>Cytherideidae</taxon>
        <taxon>Cyprideis</taxon>
    </lineage>
</organism>
<name>A0A7R8ZRX6_9CRUS</name>
<dbReference type="PROSITE" id="PS01302">
    <property type="entry name" value="UPF0758"/>
    <property type="match status" value="1"/>
</dbReference>
<dbReference type="Gene3D" id="3.40.140.10">
    <property type="entry name" value="Cytidine Deaminase, domain 2"/>
    <property type="match status" value="1"/>
</dbReference>
<accession>A0A7R8ZRX6</accession>
<dbReference type="OrthoDB" id="8115169at2759"/>
<dbReference type="InterPro" id="IPR037518">
    <property type="entry name" value="MPN"/>
</dbReference>
<proteinExistence type="predicted"/>
<dbReference type="InterPro" id="IPR001405">
    <property type="entry name" value="UPF0758"/>
</dbReference>
<dbReference type="CDD" id="cd08071">
    <property type="entry name" value="MPN_DUF2466"/>
    <property type="match status" value="1"/>
</dbReference>
<protein>
    <submittedName>
        <fullName evidence="1">Uncharacterized protein</fullName>
    </submittedName>
</protein>